<dbReference type="RefSeq" id="WP_012797316.1">
    <property type="nucleotide sequence ID" value="NC_013165.1"/>
</dbReference>
<keyword evidence="1" id="KW-0378">Hydrolase</keyword>
<gene>
    <name evidence="1" type="ordered locus">Shel_01310</name>
</gene>
<dbReference type="KEGG" id="shi:Shel_01310"/>
<name>C7N0X7_SLAHD</name>
<accession>C7N0X7</accession>
<dbReference type="Gene3D" id="3.50.30.50">
    <property type="entry name" value="Putative cyclase"/>
    <property type="match status" value="1"/>
</dbReference>
<keyword evidence="2" id="KW-1185">Reference proteome</keyword>
<proteinExistence type="predicted"/>
<organism evidence="1 2">
    <name type="scientific">Slackia heliotrinireducens (strain ATCC 29202 / DSM 20476 / NCTC 11029 / RHS 1)</name>
    <name type="common">Peptococcus heliotrinreducens</name>
    <dbReference type="NCBI Taxonomy" id="471855"/>
    <lineage>
        <taxon>Bacteria</taxon>
        <taxon>Bacillati</taxon>
        <taxon>Actinomycetota</taxon>
        <taxon>Coriobacteriia</taxon>
        <taxon>Eggerthellales</taxon>
        <taxon>Eggerthellaceae</taxon>
        <taxon>Slackia</taxon>
    </lineage>
</organism>
<dbReference type="AlphaFoldDB" id="C7N0X7"/>
<protein>
    <submittedName>
        <fullName evidence="1">Predicted metal-dependent hydrolase</fullName>
    </submittedName>
</protein>
<reference evidence="1 2" key="1">
    <citation type="journal article" date="2009" name="Stand. Genomic Sci.">
        <title>Complete genome sequence of Slackia heliotrinireducens type strain (RHS 1).</title>
        <authorList>
            <person name="Pukall R."/>
            <person name="Lapidus A."/>
            <person name="Nolan M."/>
            <person name="Copeland A."/>
            <person name="Glavina Del Rio T."/>
            <person name="Lucas S."/>
            <person name="Chen F."/>
            <person name="Tice H."/>
            <person name="Cheng J.F."/>
            <person name="Chertkov O."/>
            <person name="Bruce D."/>
            <person name="Goodwin L."/>
            <person name="Kuske C."/>
            <person name="Brettin T."/>
            <person name="Detter J.C."/>
            <person name="Han C."/>
            <person name="Pitluck S."/>
            <person name="Pati A."/>
            <person name="Mavrommatis K."/>
            <person name="Ivanova N."/>
            <person name="Ovchinnikova G."/>
            <person name="Chen A."/>
            <person name="Palaniappan K."/>
            <person name="Schneider S."/>
            <person name="Rohde M."/>
            <person name="Chain P."/>
            <person name="D'haeseleer P."/>
            <person name="Goker M."/>
            <person name="Bristow J."/>
            <person name="Eisen J.A."/>
            <person name="Markowitz V."/>
            <person name="Kyrpides N.C."/>
            <person name="Klenk H.P."/>
            <person name="Hugenholtz P."/>
        </authorList>
    </citation>
    <scope>NUCLEOTIDE SEQUENCE [LARGE SCALE GENOMIC DNA]</scope>
    <source>
        <strain evidence="2">ATCC 29202 / DSM 20476 / NCTC 11029 / RHS 1</strain>
    </source>
</reference>
<dbReference type="Pfam" id="PF04199">
    <property type="entry name" value="Cyclase"/>
    <property type="match status" value="1"/>
</dbReference>
<dbReference type="InterPro" id="IPR007325">
    <property type="entry name" value="KFase/CYL"/>
</dbReference>
<sequence>MAAGLWDDLARLKKCTWVELSHPLNESSPYWGGMPDGVVELNKVVFDYDEEILSCRIHVQKFPGQFGTHIDFPLHFEEGLAASEEYGLEHMAYPLVVLDITPQVERNCEYAVTVDDIKAYEKEFGKIPEGAFVALRTDWSKRWPDNNALNNFDAEGGEHCPGWSMEALKFLYEERRIAANGHETFDTDASPLAVAADDLACERYVLANGHVQVEVMANLDLVPQWGAIIFVAWPRIEGASGMPVRAWAVFE</sequence>
<dbReference type="GO" id="GO:0019441">
    <property type="term" value="P:L-tryptophan catabolic process to kynurenine"/>
    <property type="evidence" value="ECO:0007669"/>
    <property type="project" value="InterPro"/>
</dbReference>
<dbReference type="PANTHER" id="PTHR31118:SF12">
    <property type="entry name" value="CYCLASE-LIKE PROTEIN 2"/>
    <property type="match status" value="1"/>
</dbReference>
<evidence type="ECO:0000313" key="2">
    <source>
        <dbReference type="Proteomes" id="UP000002026"/>
    </source>
</evidence>
<dbReference type="HOGENOM" id="CLU_030671_2_2_11"/>
<dbReference type="EMBL" id="CP001684">
    <property type="protein sequence ID" value="ACV21205.1"/>
    <property type="molecule type" value="Genomic_DNA"/>
</dbReference>
<dbReference type="eggNOG" id="COG1878">
    <property type="taxonomic scope" value="Bacteria"/>
</dbReference>
<dbReference type="InterPro" id="IPR037175">
    <property type="entry name" value="KFase_sf"/>
</dbReference>
<dbReference type="STRING" id="471855.Shel_01310"/>
<evidence type="ECO:0000313" key="1">
    <source>
        <dbReference type="EMBL" id="ACV21205.1"/>
    </source>
</evidence>
<dbReference type="Proteomes" id="UP000002026">
    <property type="component" value="Chromosome"/>
</dbReference>
<dbReference type="GO" id="GO:0004061">
    <property type="term" value="F:arylformamidase activity"/>
    <property type="evidence" value="ECO:0007669"/>
    <property type="project" value="InterPro"/>
</dbReference>
<dbReference type="SUPFAM" id="SSF102198">
    <property type="entry name" value="Putative cyclase"/>
    <property type="match status" value="1"/>
</dbReference>
<dbReference type="PANTHER" id="PTHR31118">
    <property type="entry name" value="CYCLASE-LIKE PROTEIN 2"/>
    <property type="match status" value="1"/>
</dbReference>